<proteinExistence type="predicted"/>
<name>A0A5N6KFQ5_MONLA</name>
<gene>
    <name evidence="1" type="ORF">EYC80_005978</name>
</gene>
<protein>
    <submittedName>
        <fullName evidence="1">Uncharacterized protein</fullName>
    </submittedName>
</protein>
<evidence type="ECO:0000313" key="2">
    <source>
        <dbReference type="Proteomes" id="UP000326757"/>
    </source>
</evidence>
<accession>A0A5N6KFQ5</accession>
<dbReference type="Proteomes" id="UP000326757">
    <property type="component" value="Unassembled WGS sequence"/>
</dbReference>
<dbReference type="EMBL" id="VIGI01000003">
    <property type="protein sequence ID" value="KAB8302606.1"/>
    <property type="molecule type" value="Genomic_DNA"/>
</dbReference>
<sequence>MRICVLNCVDPRTNSLLFPICLLYLAGCCRKSATRWGVRLRMKLGSFGKVSLSGLGCRYPMHKSRQRVYKNFGDRMVGRIGTV</sequence>
<evidence type="ECO:0000313" key="1">
    <source>
        <dbReference type="EMBL" id="KAB8302606.1"/>
    </source>
</evidence>
<reference evidence="1 2" key="1">
    <citation type="submission" date="2019-06" db="EMBL/GenBank/DDBJ databases">
        <title>Genome Sequence of the Brown Rot Fungal Pathogen Monilinia laxa.</title>
        <authorList>
            <person name="De Miccolis Angelini R.M."/>
            <person name="Landi L."/>
            <person name="Abate D."/>
            <person name="Pollastro S."/>
            <person name="Romanazzi G."/>
            <person name="Faretra F."/>
        </authorList>
    </citation>
    <scope>NUCLEOTIDE SEQUENCE [LARGE SCALE GENOMIC DNA]</scope>
    <source>
        <strain evidence="1 2">Mlax316</strain>
    </source>
</reference>
<keyword evidence="2" id="KW-1185">Reference proteome</keyword>
<dbReference type="AlphaFoldDB" id="A0A5N6KFQ5"/>
<organism evidence="1 2">
    <name type="scientific">Monilinia laxa</name>
    <name type="common">Brown rot fungus</name>
    <name type="synonym">Sclerotinia laxa</name>
    <dbReference type="NCBI Taxonomy" id="61186"/>
    <lineage>
        <taxon>Eukaryota</taxon>
        <taxon>Fungi</taxon>
        <taxon>Dikarya</taxon>
        <taxon>Ascomycota</taxon>
        <taxon>Pezizomycotina</taxon>
        <taxon>Leotiomycetes</taxon>
        <taxon>Helotiales</taxon>
        <taxon>Sclerotiniaceae</taxon>
        <taxon>Monilinia</taxon>
    </lineage>
</organism>
<comment type="caution">
    <text evidence="1">The sequence shown here is derived from an EMBL/GenBank/DDBJ whole genome shotgun (WGS) entry which is preliminary data.</text>
</comment>